<feature type="compositionally biased region" description="Acidic residues" evidence="1">
    <location>
        <begin position="55"/>
        <end position="64"/>
    </location>
</feature>
<feature type="region of interest" description="Disordered" evidence="1">
    <location>
        <begin position="55"/>
        <end position="81"/>
    </location>
</feature>
<dbReference type="RefSeq" id="XP_067713498.1">
    <property type="nucleotide sequence ID" value="XM_067857397.1"/>
</dbReference>
<name>A0AAV4LNN2_BABCB</name>
<organism evidence="2 3">
    <name type="scientific">Babesia caballi</name>
    <dbReference type="NCBI Taxonomy" id="5871"/>
    <lineage>
        <taxon>Eukaryota</taxon>
        <taxon>Sar</taxon>
        <taxon>Alveolata</taxon>
        <taxon>Apicomplexa</taxon>
        <taxon>Aconoidasida</taxon>
        <taxon>Piroplasmida</taxon>
        <taxon>Babesiidae</taxon>
        <taxon>Babesia</taxon>
    </lineage>
</organism>
<dbReference type="AlphaFoldDB" id="A0AAV4LNN2"/>
<evidence type="ECO:0000313" key="3">
    <source>
        <dbReference type="Proteomes" id="UP001497744"/>
    </source>
</evidence>
<keyword evidence="3" id="KW-1185">Reference proteome</keyword>
<reference evidence="2 3" key="1">
    <citation type="submission" date="2021-06" db="EMBL/GenBank/DDBJ databases">
        <title>Genome sequence of Babesia caballi.</title>
        <authorList>
            <person name="Yamagishi J."/>
            <person name="Kidaka T."/>
            <person name="Ochi A."/>
        </authorList>
    </citation>
    <scope>NUCLEOTIDE SEQUENCE [LARGE SCALE GENOMIC DNA]</scope>
    <source>
        <strain evidence="2">USDA-D6B2</strain>
    </source>
</reference>
<dbReference type="EMBL" id="BPLF01000001">
    <property type="protein sequence ID" value="GIX61427.1"/>
    <property type="molecule type" value="Genomic_DNA"/>
</dbReference>
<accession>A0AAV4LNN2</accession>
<comment type="caution">
    <text evidence="2">The sequence shown here is derived from an EMBL/GenBank/DDBJ whole genome shotgun (WGS) entry which is preliminary data.</text>
</comment>
<proteinExistence type="predicted"/>
<evidence type="ECO:0000313" key="2">
    <source>
        <dbReference type="EMBL" id="GIX61427.1"/>
    </source>
</evidence>
<dbReference type="GeneID" id="94192910"/>
<dbReference type="Proteomes" id="UP001497744">
    <property type="component" value="Unassembled WGS sequence"/>
</dbReference>
<protein>
    <submittedName>
        <fullName evidence="2">DUF3152 domain-containing protein</fullName>
    </submittedName>
</protein>
<sequence>MFERVIDIMTTTETSEICRLKAHFNVAHVTGRMVFKMLKGCQIRILGNAEAGEAIGEESLEGEPDMATGRSSSASSSDDLGESALKRLEICSLNESYKGEKGNAPRK</sequence>
<evidence type="ECO:0000256" key="1">
    <source>
        <dbReference type="SAM" id="MobiDB-lite"/>
    </source>
</evidence>
<gene>
    <name evidence="2" type="ORF">BcabD6B2_08620</name>
</gene>